<evidence type="ECO:0000313" key="7">
    <source>
        <dbReference type="EMBL" id="CDF91171.1"/>
    </source>
</evidence>
<dbReference type="InterPro" id="IPR050320">
    <property type="entry name" value="N5-glutamine_MTase"/>
</dbReference>
<dbReference type="EC" id="2.1.1.297" evidence="1"/>
<reference evidence="8" key="1">
    <citation type="journal article" date="2013" name="Genome Announc.">
        <title>Genome sequence of the food spoilage yeast Zygosaccharomyces bailii CLIB 213(T).</title>
        <authorList>
            <person name="Galeote V."/>
            <person name="Bigey F."/>
            <person name="Devillers H."/>
            <person name="Neuveglise C."/>
            <person name="Dequin S."/>
        </authorList>
    </citation>
    <scope>NUCLEOTIDE SEQUENCE [LARGE SCALE GENOMIC DNA]</scope>
    <source>
        <strain evidence="8">CLIB 213 / ATCC 58445 / CBS 680 / CCRC 21525 / NBRC 1098 / NCYC 1416 / NRRL Y-2227</strain>
    </source>
</reference>
<evidence type="ECO:0000313" key="8">
    <source>
        <dbReference type="Proteomes" id="UP000019375"/>
    </source>
</evidence>
<evidence type="ECO:0000256" key="1">
    <source>
        <dbReference type="ARBA" id="ARBA00012771"/>
    </source>
</evidence>
<dbReference type="CDD" id="cd02440">
    <property type="entry name" value="AdoMet_MTases"/>
    <property type="match status" value="1"/>
</dbReference>
<protein>
    <recommendedName>
        <fullName evidence="1">peptide chain release factor N(5)-glutamine methyltransferase</fullName>
        <ecNumber evidence="1">2.1.1.297</ecNumber>
    </recommendedName>
</protein>
<keyword evidence="2" id="KW-0489">Methyltransferase</keyword>
<dbReference type="AlphaFoldDB" id="A0A8J2T9U6"/>
<dbReference type="GO" id="GO:0005739">
    <property type="term" value="C:mitochondrion"/>
    <property type="evidence" value="ECO:0007669"/>
    <property type="project" value="TreeGrafter"/>
</dbReference>
<dbReference type="SUPFAM" id="SSF53335">
    <property type="entry name" value="S-adenosyl-L-methionine-dependent methyltransferases"/>
    <property type="match status" value="1"/>
</dbReference>
<dbReference type="Proteomes" id="UP000019375">
    <property type="component" value="Unassembled WGS sequence"/>
</dbReference>
<dbReference type="InterPro" id="IPR029063">
    <property type="entry name" value="SAM-dependent_MTases_sf"/>
</dbReference>
<proteinExistence type="predicted"/>
<dbReference type="InterPro" id="IPR007848">
    <property type="entry name" value="Small_mtfrase_dom"/>
</dbReference>
<evidence type="ECO:0000259" key="6">
    <source>
        <dbReference type="Pfam" id="PF05175"/>
    </source>
</evidence>
<gene>
    <name evidence="7" type="ORF">BN860_01288g</name>
</gene>
<evidence type="ECO:0000256" key="2">
    <source>
        <dbReference type="ARBA" id="ARBA00022603"/>
    </source>
</evidence>
<dbReference type="NCBIfam" id="TIGR00536">
    <property type="entry name" value="hemK_fam"/>
    <property type="match status" value="1"/>
</dbReference>
<dbReference type="GO" id="GO:0102559">
    <property type="term" value="F:peptide chain release factor N(5)-glutamine methyltransferase activity"/>
    <property type="evidence" value="ECO:0007669"/>
    <property type="project" value="UniProtKB-EC"/>
</dbReference>
<keyword evidence="4" id="KW-0949">S-adenosyl-L-methionine</keyword>
<evidence type="ECO:0000256" key="5">
    <source>
        <dbReference type="ARBA" id="ARBA00048391"/>
    </source>
</evidence>
<dbReference type="Pfam" id="PF05175">
    <property type="entry name" value="MTS"/>
    <property type="match status" value="1"/>
</dbReference>
<keyword evidence="8" id="KW-1185">Reference proteome</keyword>
<name>A0A8J2T9U6_ZYGB2</name>
<feature type="domain" description="Methyltransferase small" evidence="6">
    <location>
        <begin position="107"/>
        <end position="200"/>
    </location>
</feature>
<sequence>MPRIPPSTLRQAFRTNRLLPLLLPACRNLEQSIVELRWMQQELDSRHKIRNACLQRSKLVPLQYILGNQPFGELQILCRPGVLIPRWETEEWAYNLAQALLCHVGSLDVWDLCAGTGCIGLLLQSELGERTRISSVDLSGDALSLCKVNAEKNGLHVPRLITADLLNESNKLQKHMGLSDQTHQRLTLITCNPPYIPKKDFVKETALSVRMFEPKLALVGSMEFYENLVDCWLGVADCFVYEVGDQSQIDYVTQRIAADGKLRTVWCVGQRTDSNGRPRVVYGFRYDNVVLKTALGGYGELLHFPEWKNI</sequence>
<dbReference type="OrthoDB" id="269872at2759"/>
<accession>A0A8J2T9U6</accession>
<evidence type="ECO:0000256" key="4">
    <source>
        <dbReference type="ARBA" id="ARBA00022691"/>
    </source>
</evidence>
<dbReference type="PANTHER" id="PTHR18895:SF74">
    <property type="entry name" value="MTRF1L RELEASE FACTOR GLUTAMINE METHYLTRANSFERASE"/>
    <property type="match status" value="1"/>
</dbReference>
<organism evidence="7 8">
    <name type="scientific">Zygosaccharomyces bailii (strain CLIB 213 / ATCC 58445 / CBS 680 / BCRC 21525 / NBRC 1098 / NCYC 1416 / NRRL Y-2227)</name>
    <dbReference type="NCBI Taxonomy" id="1333698"/>
    <lineage>
        <taxon>Eukaryota</taxon>
        <taxon>Fungi</taxon>
        <taxon>Dikarya</taxon>
        <taxon>Ascomycota</taxon>
        <taxon>Saccharomycotina</taxon>
        <taxon>Saccharomycetes</taxon>
        <taxon>Saccharomycetales</taxon>
        <taxon>Saccharomycetaceae</taxon>
        <taxon>Zygosaccharomyces</taxon>
    </lineage>
</organism>
<dbReference type="EMBL" id="HG316463">
    <property type="protein sequence ID" value="CDF91171.1"/>
    <property type="molecule type" value="Genomic_DNA"/>
</dbReference>
<dbReference type="GO" id="GO:0032259">
    <property type="term" value="P:methylation"/>
    <property type="evidence" value="ECO:0007669"/>
    <property type="project" value="UniProtKB-KW"/>
</dbReference>
<dbReference type="InterPro" id="IPR004556">
    <property type="entry name" value="HemK-like"/>
</dbReference>
<comment type="catalytic activity">
    <reaction evidence="5">
        <text>L-glutaminyl-[peptide chain release factor] + S-adenosyl-L-methionine = N(5)-methyl-L-glutaminyl-[peptide chain release factor] + S-adenosyl-L-homocysteine + H(+)</text>
        <dbReference type="Rhea" id="RHEA:42896"/>
        <dbReference type="Rhea" id="RHEA-COMP:10271"/>
        <dbReference type="Rhea" id="RHEA-COMP:10272"/>
        <dbReference type="ChEBI" id="CHEBI:15378"/>
        <dbReference type="ChEBI" id="CHEBI:30011"/>
        <dbReference type="ChEBI" id="CHEBI:57856"/>
        <dbReference type="ChEBI" id="CHEBI:59789"/>
        <dbReference type="ChEBI" id="CHEBI:61891"/>
        <dbReference type="EC" id="2.1.1.297"/>
    </reaction>
</comment>
<dbReference type="Gene3D" id="3.40.50.150">
    <property type="entry name" value="Vaccinia Virus protein VP39"/>
    <property type="match status" value="1"/>
</dbReference>
<dbReference type="PANTHER" id="PTHR18895">
    <property type="entry name" value="HEMK METHYLTRANSFERASE"/>
    <property type="match status" value="1"/>
</dbReference>
<evidence type="ECO:0000256" key="3">
    <source>
        <dbReference type="ARBA" id="ARBA00022679"/>
    </source>
</evidence>
<keyword evidence="3" id="KW-0808">Transferase</keyword>